<keyword evidence="1" id="KW-0106">Calcium</keyword>
<evidence type="ECO:0000256" key="1">
    <source>
        <dbReference type="ARBA" id="ARBA00022837"/>
    </source>
</evidence>
<accession>A0A8S3YST8</accession>
<feature type="domain" description="EF-hand" evidence="3">
    <location>
        <begin position="37"/>
        <end position="61"/>
    </location>
</feature>
<feature type="signal peptide" evidence="2">
    <location>
        <begin position="1"/>
        <end position="24"/>
    </location>
</feature>
<dbReference type="SUPFAM" id="SSF47473">
    <property type="entry name" value="EF-hand"/>
    <property type="match status" value="1"/>
</dbReference>
<dbReference type="GO" id="GO:0005509">
    <property type="term" value="F:calcium ion binding"/>
    <property type="evidence" value="ECO:0007669"/>
    <property type="project" value="InterPro"/>
</dbReference>
<organism evidence="4 5">
    <name type="scientific">Candidula unifasciata</name>
    <dbReference type="NCBI Taxonomy" id="100452"/>
    <lineage>
        <taxon>Eukaryota</taxon>
        <taxon>Metazoa</taxon>
        <taxon>Spiralia</taxon>
        <taxon>Lophotrochozoa</taxon>
        <taxon>Mollusca</taxon>
        <taxon>Gastropoda</taxon>
        <taxon>Heterobranchia</taxon>
        <taxon>Euthyneura</taxon>
        <taxon>Panpulmonata</taxon>
        <taxon>Eupulmonata</taxon>
        <taxon>Stylommatophora</taxon>
        <taxon>Helicina</taxon>
        <taxon>Helicoidea</taxon>
        <taxon>Geomitridae</taxon>
        <taxon>Candidula</taxon>
    </lineage>
</organism>
<name>A0A8S3YST8_9EUPU</name>
<gene>
    <name evidence="4" type="ORF">CUNI_LOCUS5692</name>
</gene>
<comment type="caution">
    <text evidence="4">The sequence shown here is derived from an EMBL/GenBank/DDBJ whole genome shotgun (WGS) entry which is preliminary data.</text>
</comment>
<dbReference type="Proteomes" id="UP000678393">
    <property type="component" value="Unassembled WGS sequence"/>
</dbReference>
<dbReference type="InterPro" id="IPR018247">
    <property type="entry name" value="EF_Hand_1_Ca_BS"/>
</dbReference>
<reference evidence="4" key="1">
    <citation type="submission" date="2021-04" db="EMBL/GenBank/DDBJ databases">
        <authorList>
            <consortium name="Molecular Ecology Group"/>
        </authorList>
    </citation>
    <scope>NUCLEOTIDE SEQUENCE</scope>
</reference>
<feature type="chain" id="PRO_5035907218" description="EF-hand domain-containing protein" evidence="2">
    <location>
        <begin position="25"/>
        <end position="79"/>
    </location>
</feature>
<keyword evidence="2" id="KW-0732">Signal</keyword>
<feature type="non-terminal residue" evidence="4">
    <location>
        <position position="79"/>
    </location>
</feature>
<dbReference type="InterPro" id="IPR002048">
    <property type="entry name" value="EF_hand_dom"/>
</dbReference>
<evidence type="ECO:0000256" key="2">
    <source>
        <dbReference type="SAM" id="SignalP"/>
    </source>
</evidence>
<sequence length="79" mass="8869">VDVTSPSIMLIYALLVLMPAVSLAAKVNDFVTIVLYVFDQNKNNQVDFGEYMNILKHFTDAKTNEVKCVAFPIYKPVLS</sequence>
<evidence type="ECO:0000259" key="3">
    <source>
        <dbReference type="PROSITE" id="PS50222"/>
    </source>
</evidence>
<dbReference type="InterPro" id="IPR011992">
    <property type="entry name" value="EF-hand-dom_pair"/>
</dbReference>
<dbReference type="AlphaFoldDB" id="A0A8S3YST8"/>
<dbReference type="PROSITE" id="PS00018">
    <property type="entry name" value="EF_HAND_1"/>
    <property type="match status" value="1"/>
</dbReference>
<evidence type="ECO:0000313" key="5">
    <source>
        <dbReference type="Proteomes" id="UP000678393"/>
    </source>
</evidence>
<evidence type="ECO:0000313" key="4">
    <source>
        <dbReference type="EMBL" id="CAG5120134.1"/>
    </source>
</evidence>
<feature type="non-terminal residue" evidence="4">
    <location>
        <position position="1"/>
    </location>
</feature>
<keyword evidence="5" id="KW-1185">Reference proteome</keyword>
<protein>
    <recommendedName>
        <fullName evidence="3">EF-hand domain-containing protein</fullName>
    </recommendedName>
</protein>
<dbReference type="EMBL" id="CAJHNH020000840">
    <property type="protein sequence ID" value="CAG5120134.1"/>
    <property type="molecule type" value="Genomic_DNA"/>
</dbReference>
<proteinExistence type="predicted"/>
<dbReference type="PROSITE" id="PS50222">
    <property type="entry name" value="EF_HAND_2"/>
    <property type="match status" value="1"/>
</dbReference>